<sequence length="299" mass="36091">MHSRLNKQHNNININKEKYLKSLHNTLQTHRCIKIKNTFIYFLFFKVHSINNLINLNYFLILLFYILYQSIQHRNCLCKHTNCGRESLFLDKPKSSIKGINKINLQKFEKQNELILILYLLSSKMRLKKSKRNRHLAQFKIKINQYCNAYQCSKLKFQTNLMELLAIEPKLMEKDIHSNFFISQAVVIEFRLVKFVICYCCLIVIKSLRQIQYPFILFYLLYHYYWYHLNSTINLALFSKKLFFQVHKSSYQMLTLKDFCICDWLRQVFFLLKFLSNLKKTSHIEGRILHQLNSSQILC</sequence>
<organism evidence="2 3">
    <name type="scientific">Tetrahymena thermophila (strain SB210)</name>
    <dbReference type="NCBI Taxonomy" id="312017"/>
    <lineage>
        <taxon>Eukaryota</taxon>
        <taxon>Sar</taxon>
        <taxon>Alveolata</taxon>
        <taxon>Ciliophora</taxon>
        <taxon>Intramacronucleata</taxon>
        <taxon>Oligohymenophorea</taxon>
        <taxon>Hymenostomatida</taxon>
        <taxon>Tetrahymenina</taxon>
        <taxon>Tetrahymenidae</taxon>
        <taxon>Tetrahymena</taxon>
    </lineage>
</organism>
<gene>
    <name evidence="2" type="ORF">TTHERM_000621448</name>
</gene>
<protein>
    <submittedName>
        <fullName evidence="2">Transmembrane protein, putative</fullName>
    </submittedName>
</protein>
<dbReference type="InParanoid" id="W7X9A5"/>
<dbReference type="RefSeq" id="XP_012653554.1">
    <property type="nucleotide sequence ID" value="XM_012798100.1"/>
</dbReference>
<keyword evidence="1" id="KW-0472">Membrane</keyword>
<keyword evidence="3" id="KW-1185">Reference proteome</keyword>
<evidence type="ECO:0000313" key="3">
    <source>
        <dbReference type="Proteomes" id="UP000009168"/>
    </source>
</evidence>
<dbReference type="EMBL" id="GG662661">
    <property type="protein sequence ID" value="EWS73932.1"/>
    <property type="molecule type" value="Genomic_DNA"/>
</dbReference>
<evidence type="ECO:0000256" key="1">
    <source>
        <dbReference type="SAM" id="Phobius"/>
    </source>
</evidence>
<dbReference type="GeneID" id="24439857"/>
<keyword evidence="1 2" id="KW-0812">Transmembrane</keyword>
<accession>W7X9A5</accession>
<reference evidence="3" key="1">
    <citation type="journal article" date="2006" name="PLoS Biol.">
        <title>Macronuclear genome sequence of the ciliate Tetrahymena thermophila, a model eukaryote.</title>
        <authorList>
            <person name="Eisen J.A."/>
            <person name="Coyne R.S."/>
            <person name="Wu M."/>
            <person name="Wu D."/>
            <person name="Thiagarajan M."/>
            <person name="Wortman J.R."/>
            <person name="Badger J.H."/>
            <person name="Ren Q."/>
            <person name="Amedeo P."/>
            <person name="Jones K.M."/>
            <person name="Tallon L.J."/>
            <person name="Delcher A.L."/>
            <person name="Salzberg S.L."/>
            <person name="Silva J.C."/>
            <person name="Haas B.J."/>
            <person name="Majoros W.H."/>
            <person name="Farzad M."/>
            <person name="Carlton J.M."/>
            <person name="Smith R.K. Jr."/>
            <person name="Garg J."/>
            <person name="Pearlman R.E."/>
            <person name="Karrer K.M."/>
            <person name="Sun L."/>
            <person name="Manning G."/>
            <person name="Elde N.C."/>
            <person name="Turkewitz A.P."/>
            <person name="Asai D.J."/>
            <person name="Wilkes D.E."/>
            <person name="Wang Y."/>
            <person name="Cai H."/>
            <person name="Collins K."/>
            <person name="Stewart B.A."/>
            <person name="Lee S.R."/>
            <person name="Wilamowska K."/>
            <person name="Weinberg Z."/>
            <person name="Ruzzo W.L."/>
            <person name="Wloga D."/>
            <person name="Gaertig J."/>
            <person name="Frankel J."/>
            <person name="Tsao C.-C."/>
            <person name="Gorovsky M.A."/>
            <person name="Keeling P.J."/>
            <person name="Waller R.F."/>
            <person name="Patron N.J."/>
            <person name="Cherry J.M."/>
            <person name="Stover N.A."/>
            <person name="Krieger C.J."/>
            <person name="del Toro C."/>
            <person name="Ryder H.F."/>
            <person name="Williamson S.C."/>
            <person name="Barbeau R.A."/>
            <person name="Hamilton E.P."/>
            <person name="Orias E."/>
        </authorList>
    </citation>
    <scope>NUCLEOTIDE SEQUENCE [LARGE SCALE GENOMIC DNA]</scope>
    <source>
        <strain evidence="3">SB210</strain>
    </source>
</reference>
<dbReference type="Proteomes" id="UP000009168">
    <property type="component" value="Unassembled WGS sequence"/>
</dbReference>
<keyword evidence="1" id="KW-1133">Transmembrane helix</keyword>
<evidence type="ECO:0000313" key="2">
    <source>
        <dbReference type="EMBL" id="EWS73932.1"/>
    </source>
</evidence>
<proteinExistence type="predicted"/>
<feature type="transmembrane region" description="Helical" evidence="1">
    <location>
        <begin position="50"/>
        <end position="68"/>
    </location>
</feature>
<dbReference type="AlphaFoldDB" id="W7X9A5"/>
<dbReference type="KEGG" id="tet:TTHERM_000621448"/>
<name>W7X9A5_TETTS</name>